<keyword evidence="2" id="KW-1185">Reference proteome</keyword>
<dbReference type="Proteomes" id="UP000216752">
    <property type="component" value="Chromosome"/>
</dbReference>
<proteinExistence type="predicted"/>
<name>A0ABZ3IU20_9FIRM</name>
<gene>
    <name evidence="1" type="ORF">SPSIL_051500</name>
</gene>
<evidence type="ECO:0000313" key="1">
    <source>
        <dbReference type="EMBL" id="XFO68922.1"/>
    </source>
</evidence>
<protein>
    <submittedName>
        <fullName evidence="1">Uncharacterized protein</fullName>
    </submittedName>
</protein>
<organism evidence="1 2">
    <name type="scientific">Sporomusa silvacetica DSM 10669</name>
    <dbReference type="NCBI Taxonomy" id="1123289"/>
    <lineage>
        <taxon>Bacteria</taxon>
        <taxon>Bacillati</taxon>
        <taxon>Bacillota</taxon>
        <taxon>Negativicutes</taxon>
        <taxon>Selenomonadales</taxon>
        <taxon>Sporomusaceae</taxon>
        <taxon>Sporomusa</taxon>
    </lineage>
</organism>
<sequence length="161" mass="17396">MPLPFCLVCFSEFIGNIFRVKLSLIAGSELPATIRKSVREMKRWEVVLCGNSVYLSGLAASLRRDACLRIVQVDVLLGKALNDLKIIRPDVVVTEGVGAALLDAMVGEIPGMMVIAVDAATDTLTILNNPETVSLPVTNLARIIAECADGTQQVLEVRENM</sequence>
<accession>A0ABZ3IU20</accession>
<reference evidence="1" key="1">
    <citation type="submission" date="2024-05" db="EMBL/GenBank/DDBJ databases">
        <title>Isolation and characterization of Sporomusa carbonis sp. nov., a carboxydotrophic hydrogenogen in the genus of Sporomusa isolated from a charcoal burning pile.</title>
        <authorList>
            <person name="Boeer T."/>
            <person name="Rosenbaum F."/>
            <person name="Eysell L."/>
            <person name="Mueller V."/>
            <person name="Daniel R."/>
            <person name="Poehlein A."/>
        </authorList>
    </citation>
    <scope>NUCLEOTIDE SEQUENCE [LARGE SCALE GENOMIC DNA]</scope>
    <source>
        <strain evidence="1">DSM 10669</strain>
    </source>
</reference>
<evidence type="ECO:0000313" key="2">
    <source>
        <dbReference type="Proteomes" id="UP000216752"/>
    </source>
</evidence>
<dbReference type="EMBL" id="CP155573">
    <property type="protein sequence ID" value="XFO68922.1"/>
    <property type="molecule type" value="Genomic_DNA"/>
</dbReference>